<evidence type="ECO:0000313" key="4">
    <source>
        <dbReference type="Proteomes" id="UP000183376"/>
    </source>
</evidence>
<feature type="domain" description="O-acyltransferase WSD1-like N-terminal" evidence="1">
    <location>
        <begin position="396"/>
        <end position="533"/>
    </location>
</feature>
<proteinExistence type="predicted"/>
<dbReference type="GO" id="GO:0005737">
    <property type="term" value="C:cytoplasm"/>
    <property type="evidence" value="ECO:0007669"/>
    <property type="project" value="TreeGrafter"/>
</dbReference>
<dbReference type="PANTHER" id="PTHR48079">
    <property type="entry name" value="PROTEIN YEEZ"/>
    <property type="match status" value="1"/>
</dbReference>
<sequence>MTVAVTGATGFLGLRLVRELLERHPSLLVLARSGSPDAIERIGRFLERSGTPRTVISTLPDRIRVVEVELTEPRLGLSDADYDALAGELDVLWHCAGSVEVEAGIEKLRLANLTTTRNVLDLLDAAPRKPLLHYVSSAFVAGSRREGVIAEDALDDLPGFENAYERSKHEAETAVRAWADERFRPVVVHRPSLLTTDEPAPGDLWSHPLLDLVRAGKARQRRMRLGWLRLPRWLRPTVRLVGHEDARLNFIPVAAAAAAMARIADSVAENGPSGVVQTYHVVHGSDVPVQAVVSVLEKSFPLRVKLVAQPPHRMRAIERITQVSSLEPYLSHRRTFDDARARSVLGPHGAETPIDLDYLLASVRTVGLGPRRLGPLDRVYLDYDAGHPNSAELGGFLRFSGRPPTVDELREYVAARLPRVPDLSLALGSGRDWERREELDLAYHVREIATVGETGDVGLRAVVEDVLKQRLARTEPLWQLWLIHGYRDGEYAVLFKPHHALLDGASAEEALYRLLDGEAAESEAPKPWSGRPRVLRSVWSGITRYLRGFRPVSARPFSARGLTGERRVWWTTVSSERLYRAARLHRVTVNEIYLAALSGMLREWPGMPWRTVPEQMWALVPMTVGSSPCPDELGNHAVPLRVELPCDEPDPLKRLARVRASSVEQKNVIGTTRGMRALPTWMVRLTCALTFSRWHVDLMAGNSRWTRRVDLMGAEAVGMVPIGMLHRDRPIGVFLGTHGDTASLCVVTDSALPASDGLDHLWAAALDELAPRVRATTPVWAAA</sequence>
<dbReference type="EMBL" id="LT629701">
    <property type="protein sequence ID" value="SDM40572.1"/>
    <property type="molecule type" value="Genomic_DNA"/>
</dbReference>
<dbReference type="InterPro" id="IPR051783">
    <property type="entry name" value="NAD(P)-dependent_oxidoreduct"/>
</dbReference>
<gene>
    <name evidence="3" type="ORF">SAMN04489726_1459</name>
</gene>
<dbReference type="InterPro" id="IPR004255">
    <property type="entry name" value="O-acyltransferase_WSD1_N"/>
</dbReference>
<dbReference type="Pfam" id="PF07993">
    <property type="entry name" value="NAD_binding_4"/>
    <property type="match status" value="1"/>
</dbReference>
<protein>
    <submittedName>
        <fullName evidence="3">Wax ester synthase-like Acyl-CoA acyltransferase domain-containing protein</fullName>
    </submittedName>
</protein>
<dbReference type="InterPro" id="IPR036291">
    <property type="entry name" value="NAD(P)-bd_dom_sf"/>
</dbReference>
<evidence type="ECO:0000259" key="2">
    <source>
        <dbReference type="Pfam" id="PF07993"/>
    </source>
</evidence>
<dbReference type="RefSeq" id="WP_156051771.1">
    <property type="nucleotide sequence ID" value="NZ_JOEF01000039.1"/>
</dbReference>
<dbReference type="PANTHER" id="PTHR48079:SF6">
    <property type="entry name" value="NAD(P)-BINDING DOMAIN-CONTAINING PROTEIN-RELATED"/>
    <property type="match status" value="1"/>
</dbReference>
<keyword evidence="3" id="KW-0808">Transferase</keyword>
<dbReference type="Pfam" id="PF03007">
    <property type="entry name" value="WS_DGAT_cat"/>
    <property type="match status" value="1"/>
</dbReference>
<dbReference type="GO" id="GO:0004144">
    <property type="term" value="F:diacylglycerol O-acyltransferase activity"/>
    <property type="evidence" value="ECO:0007669"/>
    <property type="project" value="InterPro"/>
</dbReference>
<dbReference type="Gene3D" id="3.40.50.720">
    <property type="entry name" value="NAD(P)-binding Rossmann-like Domain"/>
    <property type="match status" value="1"/>
</dbReference>
<keyword evidence="4" id="KW-1185">Reference proteome</keyword>
<dbReference type="AlphaFoldDB" id="A0A1G9SYW2"/>
<evidence type="ECO:0000259" key="1">
    <source>
        <dbReference type="Pfam" id="PF03007"/>
    </source>
</evidence>
<dbReference type="Proteomes" id="UP000183376">
    <property type="component" value="Chromosome I"/>
</dbReference>
<dbReference type="eggNOG" id="COG3320">
    <property type="taxonomic scope" value="Bacteria"/>
</dbReference>
<dbReference type="SUPFAM" id="SSF51735">
    <property type="entry name" value="NAD(P)-binding Rossmann-fold domains"/>
    <property type="match status" value="1"/>
</dbReference>
<reference evidence="3 4" key="1">
    <citation type="submission" date="2016-10" db="EMBL/GenBank/DDBJ databases">
        <authorList>
            <person name="de Groot N.N."/>
        </authorList>
    </citation>
    <scope>NUCLEOTIDE SEQUENCE [LARGE SCALE GENOMIC DNA]</scope>
    <source>
        <strain evidence="3 4">DSM 44149</strain>
    </source>
</reference>
<feature type="domain" description="Thioester reductase (TE)" evidence="2">
    <location>
        <begin position="5"/>
        <end position="208"/>
    </location>
</feature>
<dbReference type="GO" id="GO:0004029">
    <property type="term" value="F:aldehyde dehydrogenase (NAD+) activity"/>
    <property type="evidence" value="ECO:0007669"/>
    <property type="project" value="TreeGrafter"/>
</dbReference>
<evidence type="ECO:0000313" key="3">
    <source>
        <dbReference type="EMBL" id="SDM40572.1"/>
    </source>
</evidence>
<dbReference type="eggNOG" id="COG1020">
    <property type="taxonomic scope" value="Bacteria"/>
</dbReference>
<dbReference type="SUPFAM" id="SSF52777">
    <property type="entry name" value="CoA-dependent acyltransferases"/>
    <property type="match status" value="2"/>
</dbReference>
<keyword evidence="3" id="KW-0012">Acyltransferase</keyword>
<name>A0A1G9SYW2_ALLAB</name>
<dbReference type="STRING" id="211114.SAMN04489726_1459"/>
<accession>A0A1G9SYW2</accession>
<dbReference type="InterPro" id="IPR013120">
    <property type="entry name" value="FAR_NAD-bd"/>
</dbReference>
<organism evidence="3 4">
    <name type="scientific">Allokutzneria albata</name>
    <name type="common">Kibdelosporangium albatum</name>
    <dbReference type="NCBI Taxonomy" id="211114"/>
    <lineage>
        <taxon>Bacteria</taxon>
        <taxon>Bacillati</taxon>
        <taxon>Actinomycetota</taxon>
        <taxon>Actinomycetes</taxon>
        <taxon>Pseudonocardiales</taxon>
        <taxon>Pseudonocardiaceae</taxon>
        <taxon>Allokutzneria</taxon>
    </lineage>
</organism>
<dbReference type="GO" id="GO:0045017">
    <property type="term" value="P:glycerolipid biosynthetic process"/>
    <property type="evidence" value="ECO:0007669"/>
    <property type="project" value="InterPro"/>
</dbReference>
<dbReference type="OrthoDB" id="9810734at2"/>